<accession>A0A6J2YAI8</accession>
<evidence type="ECO:0000313" key="3">
    <source>
        <dbReference type="RefSeq" id="XP_030760497.1"/>
    </source>
</evidence>
<feature type="signal peptide" evidence="1">
    <location>
        <begin position="1"/>
        <end position="19"/>
    </location>
</feature>
<evidence type="ECO:0000313" key="2">
    <source>
        <dbReference type="Proteomes" id="UP000504635"/>
    </source>
</evidence>
<feature type="chain" id="PRO_5026851269" evidence="1">
    <location>
        <begin position="20"/>
        <end position="179"/>
    </location>
</feature>
<dbReference type="Gene3D" id="2.60.110.10">
    <property type="entry name" value="Thaumatin"/>
    <property type="match status" value="1"/>
</dbReference>
<dbReference type="InParanoid" id="A0A6J2YAI8"/>
<sequence length="179" mass="18539">MYFSKVLVVISALIVLAASKVVKVQNKRSNSLLVSVGGSEYTVAANSVVAVTLDDEWSGSISAIPVDAEVTDGPKTQIDFSLSTAEDSYSVSLLNGFNLPVKVIATGSTACTSSVCAANILRVCPTDSQVLNSTGTVVACQNSPLVMSNLCPLAVVDELTSIANVQKCTSAVGYLVLFV</sequence>
<organism evidence="2 3">
    <name type="scientific">Sitophilus oryzae</name>
    <name type="common">Rice weevil</name>
    <name type="synonym">Curculio oryzae</name>
    <dbReference type="NCBI Taxonomy" id="7048"/>
    <lineage>
        <taxon>Eukaryota</taxon>
        <taxon>Metazoa</taxon>
        <taxon>Ecdysozoa</taxon>
        <taxon>Arthropoda</taxon>
        <taxon>Hexapoda</taxon>
        <taxon>Insecta</taxon>
        <taxon>Pterygota</taxon>
        <taxon>Neoptera</taxon>
        <taxon>Endopterygota</taxon>
        <taxon>Coleoptera</taxon>
        <taxon>Polyphaga</taxon>
        <taxon>Cucujiformia</taxon>
        <taxon>Curculionidae</taxon>
        <taxon>Dryophthorinae</taxon>
        <taxon>Sitophilus</taxon>
    </lineage>
</organism>
<dbReference type="InterPro" id="IPR037176">
    <property type="entry name" value="Osmotin/thaumatin-like_sf"/>
</dbReference>
<dbReference type="KEGG" id="soy:115885659"/>
<dbReference type="Proteomes" id="UP000504635">
    <property type="component" value="Unplaced"/>
</dbReference>
<dbReference type="InterPro" id="IPR001938">
    <property type="entry name" value="Thaumatin"/>
</dbReference>
<dbReference type="OrthoDB" id="430315at2759"/>
<dbReference type="SUPFAM" id="SSF49870">
    <property type="entry name" value="Osmotin, thaumatin-like protein"/>
    <property type="match status" value="1"/>
</dbReference>
<name>A0A6J2YAI8_SITOR</name>
<dbReference type="PROSITE" id="PS51367">
    <property type="entry name" value="THAUMATIN_2"/>
    <property type="match status" value="1"/>
</dbReference>
<dbReference type="GeneID" id="115885659"/>
<proteinExistence type="predicted"/>
<keyword evidence="2" id="KW-1185">Reference proteome</keyword>
<evidence type="ECO:0000256" key="1">
    <source>
        <dbReference type="SAM" id="SignalP"/>
    </source>
</evidence>
<dbReference type="Pfam" id="PF00314">
    <property type="entry name" value="Thaumatin"/>
    <property type="match status" value="1"/>
</dbReference>
<dbReference type="AlphaFoldDB" id="A0A6J2YAI8"/>
<gene>
    <name evidence="3" type="primary">LOC115885659</name>
</gene>
<protein>
    <submittedName>
        <fullName evidence="3">Thaumatin-like protein 1</fullName>
    </submittedName>
</protein>
<dbReference type="SMART" id="SM00205">
    <property type="entry name" value="THN"/>
    <property type="match status" value="1"/>
</dbReference>
<reference evidence="3" key="1">
    <citation type="submission" date="2025-08" db="UniProtKB">
        <authorList>
            <consortium name="RefSeq"/>
        </authorList>
    </citation>
    <scope>IDENTIFICATION</scope>
    <source>
        <tissue evidence="3">Gonads</tissue>
    </source>
</reference>
<keyword evidence="1" id="KW-0732">Signal</keyword>
<dbReference type="RefSeq" id="XP_030760497.1">
    <property type="nucleotide sequence ID" value="XM_030904637.1"/>
</dbReference>
<dbReference type="PANTHER" id="PTHR31048">
    <property type="entry name" value="OS03G0233200 PROTEIN"/>
    <property type="match status" value="1"/>
</dbReference>